<dbReference type="EMBL" id="AZBU02000002">
    <property type="protein sequence ID" value="TKR95292.1"/>
    <property type="molecule type" value="Genomic_DNA"/>
</dbReference>
<reference evidence="1 2" key="2">
    <citation type="journal article" date="2019" name="G3 (Bethesda)">
        <title>Hybrid Assembly of the Genome of the Entomopathogenic Nematode Steinernema carpocapsae Identifies the X-Chromosome.</title>
        <authorList>
            <person name="Serra L."/>
            <person name="Macchietto M."/>
            <person name="Macias-Munoz A."/>
            <person name="McGill C.J."/>
            <person name="Rodriguez I.M."/>
            <person name="Rodriguez B."/>
            <person name="Murad R."/>
            <person name="Mortazavi A."/>
        </authorList>
    </citation>
    <scope>NUCLEOTIDE SEQUENCE [LARGE SCALE GENOMIC DNA]</scope>
    <source>
        <strain evidence="1 2">ALL</strain>
    </source>
</reference>
<evidence type="ECO:0000313" key="2">
    <source>
        <dbReference type="Proteomes" id="UP000298663"/>
    </source>
</evidence>
<comment type="caution">
    <text evidence="1">The sequence shown here is derived from an EMBL/GenBank/DDBJ whole genome shotgun (WGS) entry which is preliminary data.</text>
</comment>
<organism evidence="1 2">
    <name type="scientific">Steinernema carpocapsae</name>
    <name type="common">Entomopathogenic nematode</name>
    <dbReference type="NCBI Taxonomy" id="34508"/>
    <lineage>
        <taxon>Eukaryota</taxon>
        <taxon>Metazoa</taxon>
        <taxon>Ecdysozoa</taxon>
        <taxon>Nematoda</taxon>
        <taxon>Chromadorea</taxon>
        <taxon>Rhabditida</taxon>
        <taxon>Tylenchina</taxon>
        <taxon>Panagrolaimomorpha</taxon>
        <taxon>Strongyloidoidea</taxon>
        <taxon>Steinernematidae</taxon>
        <taxon>Steinernema</taxon>
    </lineage>
</organism>
<gene>
    <name evidence="1" type="ORF">L596_009481</name>
</gene>
<keyword evidence="2" id="KW-1185">Reference proteome</keyword>
<proteinExistence type="predicted"/>
<dbReference type="AlphaFoldDB" id="A0A4U5PFH2"/>
<name>A0A4U5PFH2_STECR</name>
<dbReference type="Proteomes" id="UP000298663">
    <property type="component" value="Unassembled WGS sequence"/>
</dbReference>
<protein>
    <submittedName>
        <fullName evidence="1">Uncharacterized protein</fullName>
    </submittedName>
</protein>
<accession>A0A4U5PFH2</accession>
<sequence>MFKPKMLQKVNPSPLFLLPYCLKDAVSSLLCSLYETSKVVTYVIHSVHTVVQKTLSLIEPRKLLFAFLE</sequence>
<evidence type="ECO:0000313" key="1">
    <source>
        <dbReference type="EMBL" id="TKR95292.1"/>
    </source>
</evidence>
<reference evidence="1 2" key="1">
    <citation type="journal article" date="2015" name="Genome Biol.">
        <title>Comparative genomics of Steinernema reveals deeply conserved gene regulatory networks.</title>
        <authorList>
            <person name="Dillman A.R."/>
            <person name="Macchietto M."/>
            <person name="Porter C.F."/>
            <person name="Rogers A."/>
            <person name="Williams B."/>
            <person name="Antoshechkin I."/>
            <person name="Lee M.M."/>
            <person name="Goodwin Z."/>
            <person name="Lu X."/>
            <person name="Lewis E.E."/>
            <person name="Goodrich-Blair H."/>
            <person name="Stock S.P."/>
            <person name="Adams B.J."/>
            <person name="Sternberg P.W."/>
            <person name="Mortazavi A."/>
        </authorList>
    </citation>
    <scope>NUCLEOTIDE SEQUENCE [LARGE SCALE GENOMIC DNA]</scope>
    <source>
        <strain evidence="1 2">ALL</strain>
    </source>
</reference>